<evidence type="ECO:0000256" key="6">
    <source>
        <dbReference type="SAM" id="Phobius"/>
    </source>
</evidence>
<dbReference type="AlphaFoldDB" id="A0A317KU68"/>
<evidence type="ECO:0000256" key="3">
    <source>
        <dbReference type="ARBA" id="ARBA00022692"/>
    </source>
</evidence>
<feature type="domain" description="GtrA/DPMS transmembrane" evidence="7">
    <location>
        <begin position="20"/>
        <end position="146"/>
    </location>
</feature>
<feature type="transmembrane region" description="Helical" evidence="6">
    <location>
        <begin position="127"/>
        <end position="146"/>
    </location>
</feature>
<comment type="similarity">
    <text evidence="2">Belongs to the GtrA family.</text>
</comment>
<dbReference type="GO" id="GO:0000271">
    <property type="term" value="P:polysaccharide biosynthetic process"/>
    <property type="evidence" value="ECO:0007669"/>
    <property type="project" value="InterPro"/>
</dbReference>
<evidence type="ECO:0000256" key="5">
    <source>
        <dbReference type="ARBA" id="ARBA00023136"/>
    </source>
</evidence>
<evidence type="ECO:0000259" key="7">
    <source>
        <dbReference type="Pfam" id="PF04138"/>
    </source>
</evidence>
<dbReference type="OrthoDB" id="9812049at2"/>
<accession>A0A317KU68</accession>
<reference evidence="8 9" key="1">
    <citation type="submission" date="2018-05" db="EMBL/GenBank/DDBJ databases">
        <title>Genomic analysis of Gracilibacillus dipsosauri DD1 reveals novel features of a salt-tolerant amylase.</title>
        <authorList>
            <person name="Deutch C.E."/>
            <person name="Yang S."/>
        </authorList>
    </citation>
    <scope>NUCLEOTIDE SEQUENCE [LARGE SCALE GENOMIC DNA]</scope>
    <source>
        <strain evidence="8 9">DD1</strain>
    </source>
</reference>
<evidence type="ECO:0000313" key="9">
    <source>
        <dbReference type="Proteomes" id="UP000245624"/>
    </source>
</evidence>
<dbReference type="PANTHER" id="PTHR38459">
    <property type="entry name" value="PROPHAGE BACTOPRENOL-LINKED GLUCOSE TRANSLOCASE HOMOLOG"/>
    <property type="match status" value="1"/>
</dbReference>
<name>A0A317KU68_9BACI</name>
<dbReference type="Pfam" id="PF04138">
    <property type="entry name" value="GtrA_DPMS_TM"/>
    <property type="match status" value="1"/>
</dbReference>
<dbReference type="Proteomes" id="UP000245624">
    <property type="component" value="Unassembled WGS sequence"/>
</dbReference>
<organism evidence="8 9">
    <name type="scientific">Gracilibacillus dipsosauri</name>
    <dbReference type="NCBI Taxonomy" id="178340"/>
    <lineage>
        <taxon>Bacteria</taxon>
        <taxon>Bacillati</taxon>
        <taxon>Bacillota</taxon>
        <taxon>Bacilli</taxon>
        <taxon>Bacillales</taxon>
        <taxon>Bacillaceae</taxon>
        <taxon>Gracilibacillus</taxon>
    </lineage>
</organism>
<keyword evidence="3 6" id="KW-0812">Transmembrane</keyword>
<gene>
    <name evidence="8" type="ORF">DLJ74_18560</name>
</gene>
<dbReference type="InterPro" id="IPR051401">
    <property type="entry name" value="GtrA_CellWall_Glycosyl"/>
</dbReference>
<dbReference type="GO" id="GO:0005886">
    <property type="term" value="C:plasma membrane"/>
    <property type="evidence" value="ECO:0007669"/>
    <property type="project" value="TreeGrafter"/>
</dbReference>
<proteinExistence type="inferred from homology"/>
<feature type="transmembrane region" description="Helical" evidence="6">
    <location>
        <begin position="56"/>
        <end position="75"/>
    </location>
</feature>
<dbReference type="PANTHER" id="PTHR38459:SF1">
    <property type="entry name" value="PROPHAGE BACTOPRENOL-LINKED GLUCOSE TRANSLOCASE HOMOLOG"/>
    <property type="match status" value="1"/>
</dbReference>
<sequence length="155" mass="17882">MKRSKETNNKRKSGPFQFLQFGVIGIGNALIDIGTLNLLLILFYTEDRMMLTIYNSISYTLAIANSYFWNANITFNRTSKGSSYQRIGFLIQSMISLGISNAVFIGLNNFLEWLHVQNWLRYNIAKGLAMLLSSLASFFMVKYIVFKDYKRSTRK</sequence>
<keyword evidence="4 6" id="KW-1133">Transmembrane helix</keyword>
<keyword evidence="9" id="KW-1185">Reference proteome</keyword>
<feature type="transmembrane region" description="Helical" evidence="6">
    <location>
        <begin position="87"/>
        <end position="107"/>
    </location>
</feature>
<comment type="caution">
    <text evidence="8">The sequence shown here is derived from an EMBL/GenBank/DDBJ whole genome shotgun (WGS) entry which is preliminary data.</text>
</comment>
<evidence type="ECO:0000256" key="4">
    <source>
        <dbReference type="ARBA" id="ARBA00022989"/>
    </source>
</evidence>
<evidence type="ECO:0000256" key="1">
    <source>
        <dbReference type="ARBA" id="ARBA00004141"/>
    </source>
</evidence>
<dbReference type="InterPro" id="IPR007267">
    <property type="entry name" value="GtrA_DPMS_TM"/>
</dbReference>
<dbReference type="RefSeq" id="WP_109985580.1">
    <property type="nucleotide sequence ID" value="NZ_JAJUIE010000008.1"/>
</dbReference>
<protein>
    <submittedName>
        <fullName evidence="8">GtrA family protein</fullName>
    </submittedName>
</protein>
<evidence type="ECO:0000313" key="8">
    <source>
        <dbReference type="EMBL" id="PWU66866.1"/>
    </source>
</evidence>
<dbReference type="EMBL" id="QGTD01000020">
    <property type="protein sequence ID" value="PWU66866.1"/>
    <property type="molecule type" value="Genomic_DNA"/>
</dbReference>
<feature type="transmembrane region" description="Helical" evidence="6">
    <location>
        <begin position="21"/>
        <end position="44"/>
    </location>
</feature>
<comment type="subcellular location">
    <subcellularLocation>
        <location evidence="1">Membrane</location>
        <topology evidence="1">Multi-pass membrane protein</topology>
    </subcellularLocation>
</comment>
<evidence type="ECO:0000256" key="2">
    <source>
        <dbReference type="ARBA" id="ARBA00009399"/>
    </source>
</evidence>
<keyword evidence="5 6" id="KW-0472">Membrane</keyword>